<protein>
    <recommendedName>
        <fullName evidence="2">F-box domain-containing protein</fullName>
    </recommendedName>
</protein>
<evidence type="ECO:0000259" key="2">
    <source>
        <dbReference type="PROSITE" id="PS50181"/>
    </source>
</evidence>
<dbReference type="OrthoDB" id="6705608at2759"/>
<dbReference type="AlphaFoldDB" id="A0A9N9XA32"/>
<evidence type="ECO:0000256" key="1">
    <source>
        <dbReference type="SAM" id="MobiDB-lite"/>
    </source>
</evidence>
<feature type="region of interest" description="Disordered" evidence="1">
    <location>
        <begin position="116"/>
        <end position="154"/>
    </location>
</feature>
<dbReference type="Proteomes" id="UP001153709">
    <property type="component" value="Chromosome 1"/>
</dbReference>
<evidence type="ECO:0000313" key="3">
    <source>
        <dbReference type="EMBL" id="CAG9827853.1"/>
    </source>
</evidence>
<organism evidence="3 4">
    <name type="scientific">Diabrotica balteata</name>
    <name type="common">Banded cucumber beetle</name>
    <dbReference type="NCBI Taxonomy" id="107213"/>
    <lineage>
        <taxon>Eukaryota</taxon>
        <taxon>Metazoa</taxon>
        <taxon>Ecdysozoa</taxon>
        <taxon>Arthropoda</taxon>
        <taxon>Hexapoda</taxon>
        <taxon>Insecta</taxon>
        <taxon>Pterygota</taxon>
        <taxon>Neoptera</taxon>
        <taxon>Endopterygota</taxon>
        <taxon>Coleoptera</taxon>
        <taxon>Polyphaga</taxon>
        <taxon>Cucujiformia</taxon>
        <taxon>Chrysomeloidea</taxon>
        <taxon>Chrysomelidae</taxon>
        <taxon>Galerucinae</taxon>
        <taxon>Diabroticina</taxon>
        <taxon>Diabroticites</taxon>
        <taxon>Diabrotica</taxon>
    </lineage>
</organism>
<feature type="compositionally biased region" description="Acidic residues" evidence="1">
    <location>
        <begin position="136"/>
        <end position="154"/>
    </location>
</feature>
<dbReference type="EMBL" id="OU898276">
    <property type="protein sequence ID" value="CAG9827853.1"/>
    <property type="molecule type" value="Genomic_DNA"/>
</dbReference>
<dbReference type="Pfam" id="PF12937">
    <property type="entry name" value="F-box-like"/>
    <property type="match status" value="1"/>
</dbReference>
<feature type="domain" description="F-box" evidence="2">
    <location>
        <begin position="1"/>
        <end position="29"/>
    </location>
</feature>
<feature type="region of interest" description="Disordered" evidence="1">
    <location>
        <begin position="171"/>
        <end position="194"/>
    </location>
</feature>
<dbReference type="CDD" id="cd09917">
    <property type="entry name" value="F-box_SF"/>
    <property type="match status" value="1"/>
</dbReference>
<name>A0A9N9XA32_DIABA</name>
<keyword evidence="4" id="KW-1185">Reference proteome</keyword>
<proteinExistence type="predicted"/>
<accession>A0A9N9XA32</accession>
<dbReference type="PROSITE" id="PS50181">
    <property type="entry name" value="FBOX"/>
    <property type="match status" value="1"/>
</dbReference>
<reference evidence="3" key="1">
    <citation type="submission" date="2022-01" db="EMBL/GenBank/DDBJ databases">
        <authorList>
            <person name="King R."/>
        </authorList>
    </citation>
    <scope>NUCLEOTIDE SEQUENCE</scope>
</reference>
<gene>
    <name evidence="3" type="ORF">DIABBA_LOCUS1820</name>
</gene>
<feature type="compositionally biased region" description="Acidic residues" evidence="1">
    <location>
        <begin position="171"/>
        <end position="192"/>
    </location>
</feature>
<evidence type="ECO:0000313" key="4">
    <source>
        <dbReference type="Proteomes" id="UP001153709"/>
    </source>
</evidence>
<dbReference type="InterPro" id="IPR001810">
    <property type="entry name" value="F-box_dom"/>
</dbReference>
<sequence length="207" mass="24030">MDRLPAEILIQILQYLETYDLIQLCKIEKFKVYLKERNLISICDLSKRYESSNTNLFMIIKYEMDRNFIKVLNINGIYWIPAEKLRNLILSLNNLEELQVIDTKLGFLDADTEAYQKSLSDPDPDSEPDPDRDPDLDLDPDLEEALEDDLDLEADLEPDLDLDLDLDFDLEGDLDLEPEGDLEPEADLDLDFDLERDLDLDLEGDLD</sequence>